<comment type="pathway">
    <text evidence="1 9">Isoprenoid biosynthesis; isopentenyl diphosphate biosynthesis via DXP pathway; isopentenyl diphosphate from 1-deoxy-D-xylulose 5-phosphate: step 1/6.</text>
</comment>
<sequence>MRRISVFGATGSIGGNTLDLVARRPDDFAVVVLTGGHNIAGLAELARRHRPELVVTAHEDRLGDLRAALDGTGLACAAGAGAIAEAASRPADWVMSGIVGAAGLPPGLEALKQGATLALANKESLVCAGPLLMATARENRAIVLPVDSEHSAVFQALIGEDLAAVERVIITASGGAFRDWPLERMRAATPEQASSHPNWDMGQRITIDSASLFNKALELIETHEYFGIEPHRIEALIHPESMIHAMVGFNDGALMAHIGPPDMRHAIGFALNHPERRHLPVERLDFAALGQFSFRAPDETRYPALRLAREVMEAGGLAGAIFNAAKETALDAFIAHRIGFMQMAEVVEETLVKLSSTGLGNAVMTLDMVLDADRRARDCASSVVNQL</sequence>
<evidence type="ECO:0000256" key="6">
    <source>
        <dbReference type="ARBA" id="ARBA00023211"/>
    </source>
</evidence>
<proteinExistence type="inferred from homology"/>
<dbReference type="EMBL" id="JAEKPD010000008">
    <property type="protein sequence ID" value="MBJ3762885.1"/>
    <property type="molecule type" value="Genomic_DNA"/>
</dbReference>
<dbReference type="AlphaFoldDB" id="A0A934MCU7"/>
<dbReference type="Gene3D" id="1.10.1740.10">
    <property type="match status" value="1"/>
</dbReference>
<dbReference type="PANTHER" id="PTHR30525:SF0">
    <property type="entry name" value="1-DEOXY-D-XYLULOSE 5-PHOSPHATE REDUCTOISOMERASE, CHLOROPLASTIC"/>
    <property type="match status" value="1"/>
</dbReference>
<feature type="binding site" evidence="9">
    <location>
        <position position="13"/>
    </location>
    <ligand>
        <name>NADPH</name>
        <dbReference type="ChEBI" id="CHEBI:57783"/>
    </ligand>
</feature>
<evidence type="ECO:0000259" key="11">
    <source>
        <dbReference type="Pfam" id="PF08436"/>
    </source>
</evidence>
<dbReference type="InterPro" id="IPR013512">
    <property type="entry name" value="DXP_reductoisomerase_N"/>
</dbReference>
<dbReference type="Gene3D" id="3.40.50.720">
    <property type="entry name" value="NAD(P)-binding Rossmann-like Domain"/>
    <property type="match status" value="1"/>
</dbReference>
<feature type="binding site" evidence="9">
    <location>
        <position position="214"/>
    </location>
    <ligand>
        <name>1-deoxy-D-xylulose 5-phosphate</name>
        <dbReference type="ChEBI" id="CHEBI:57792"/>
    </ligand>
</feature>
<dbReference type="HAMAP" id="MF_00183">
    <property type="entry name" value="DXP_reductoisom"/>
    <property type="match status" value="1"/>
</dbReference>
<evidence type="ECO:0000259" key="10">
    <source>
        <dbReference type="Pfam" id="PF02670"/>
    </source>
</evidence>
<feature type="binding site" evidence="9">
    <location>
        <position position="10"/>
    </location>
    <ligand>
        <name>NADPH</name>
        <dbReference type="ChEBI" id="CHEBI:57783"/>
    </ligand>
</feature>
<evidence type="ECO:0000256" key="4">
    <source>
        <dbReference type="ARBA" id="ARBA00022857"/>
    </source>
</evidence>
<keyword evidence="7 9" id="KW-0414">Isoprene biosynthesis</keyword>
<name>A0A934MCU7_9RHOB</name>
<feature type="binding site" evidence="9">
    <location>
        <position position="38"/>
    </location>
    <ligand>
        <name>NADPH</name>
        <dbReference type="ChEBI" id="CHEBI:57783"/>
    </ligand>
</feature>
<dbReference type="GO" id="GO:0030145">
    <property type="term" value="F:manganese ion binding"/>
    <property type="evidence" value="ECO:0007669"/>
    <property type="project" value="TreeGrafter"/>
</dbReference>
<evidence type="ECO:0000256" key="3">
    <source>
        <dbReference type="ARBA" id="ARBA00022723"/>
    </source>
</evidence>
<dbReference type="GO" id="GO:0051484">
    <property type="term" value="P:isopentenyl diphosphate biosynthetic process, methylerythritol 4-phosphate pathway involved in terpenoid biosynthetic process"/>
    <property type="evidence" value="ECO:0007669"/>
    <property type="project" value="TreeGrafter"/>
</dbReference>
<dbReference type="Pfam" id="PF13288">
    <property type="entry name" value="DXPR_C"/>
    <property type="match status" value="1"/>
</dbReference>
<dbReference type="Pfam" id="PF08436">
    <property type="entry name" value="DXP_redisom_C"/>
    <property type="match status" value="1"/>
</dbReference>
<feature type="binding site" evidence="9">
    <location>
        <position position="209"/>
    </location>
    <ligand>
        <name>1-deoxy-D-xylulose 5-phosphate</name>
        <dbReference type="ChEBI" id="CHEBI:57792"/>
    </ligand>
</feature>
<feature type="binding site" evidence="9">
    <location>
        <position position="147"/>
    </location>
    <ligand>
        <name>Mn(2+)</name>
        <dbReference type="ChEBI" id="CHEBI:29035"/>
    </ligand>
</feature>
<feature type="binding site" evidence="9">
    <location>
        <position position="173"/>
    </location>
    <ligand>
        <name>1-deoxy-D-xylulose 5-phosphate</name>
        <dbReference type="ChEBI" id="CHEBI:57792"/>
    </ligand>
</feature>
<feature type="binding site" evidence="9">
    <location>
        <position position="12"/>
    </location>
    <ligand>
        <name>NADPH</name>
        <dbReference type="ChEBI" id="CHEBI:57783"/>
    </ligand>
</feature>
<feature type="binding site" evidence="9">
    <location>
        <position position="218"/>
    </location>
    <ligand>
        <name>1-deoxy-D-xylulose 5-phosphate</name>
        <dbReference type="ChEBI" id="CHEBI:57792"/>
    </ligand>
</feature>
<evidence type="ECO:0000256" key="1">
    <source>
        <dbReference type="ARBA" id="ARBA00005094"/>
    </source>
</evidence>
<organism evidence="13 14">
    <name type="scientific">Palleronia pontilimi</name>
    <dbReference type="NCBI Taxonomy" id="1964209"/>
    <lineage>
        <taxon>Bacteria</taxon>
        <taxon>Pseudomonadati</taxon>
        <taxon>Pseudomonadota</taxon>
        <taxon>Alphaproteobacteria</taxon>
        <taxon>Rhodobacterales</taxon>
        <taxon>Roseobacteraceae</taxon>
        <taxon>Palleronia</taxon>
    </lineage>
</organism>
<keyword evidence="14" id="KW-1185">Reference proteome</keyword>
<evidence type="ECO:0000313" key="13">
    <source>
        <dbReference type="EMBL" id="MBJ3762885.1"/>
    </source>
</evidence>
<comment type="function">
    <text evidence="9">Catalyzes the NADPH-dependent rearrangement and reduction of 1-deoxy-D-xylulose-5-phosphate (DXP) to 2-C-methyl-D-erythritol 4-phosphate (MEP).</text>
</comment>
<dbReference type="Pfam" id="PF02670">
    <property type="entry name" value="DXP_reductoisom"/>
    <property type="match status" value="1"/>
</dbReference>
<dbReference type="RefSeq" id="WP_198916064.1">
    <property type="nucleotide sequence ID" value="NZ_JAEKPD010000008.1"/>
</dbReference>
<feature type="binding site" evidence="9">
    <location>
        <position position="215"/>
    </location>
    <ligand>
        <name>1-deoxy-D-xylulose 5-phosphate</name>
        <dbReference type="ChEBI" id="CHEBI:57792"/>
    </ligand>
</feature>
<dbReference type="PANTHER" id="PTHR30525">
    <property type="entry name" value="1-DEOXY-D-XYLULOSE 5-PHOSPHATE REDUCTOISOMERASE"/>
    <property type="match status" value="1"/>
</dbReference>
<feature type="binding site" evidence="9">
    <location>
        <position position="123"/>
    </location>
    <ligand>
        <name>NADPH</name>
        <dbReference type="ChEBI" id="CHEBI:57783"/>
    </ligand>
</feature>
<comment type="caution">
    <text evidence="9">Lacks conserved residue(s) required for the propagation of feature annotation.</text>
</comment>
<dbReference type="GO" id="GO:0070402">
    <property type="term" value="F:NADPH binding"/>
    <property type="evidence" value="ECO:0007669"/>
    <property type="project" value="InterPro"/>
</dbReference>
<dbReference type="SUPFAM" id="SSF69055">
    <property type="entry name" value="1-deoxy-D-xylulose-5-phosphate reductoisomerase, C-terminal domain"/>
    <property type="match status" value="1"/>
</dbReference>
<dbReference type="NCBIfam" id="TIGR00243">
    <property type="entry name" value="Dxr"/>
    <property type="match status" value="1"/>
</dbReference>
<dbReference type="InterPro" id="IPR026877">
    <property type="entry name" value="DXPR_C"/>
</dbReference>
<feature type="binding site" evidence="9">
    <location>
        <position position="218"/>
    </location>
    <ligand>
        <name>Mn(2+)</name>
        <dbReference type="ChEBI" id="CHEBI:29035"/>
    </ligand>
</feature>
<comment type="similarity">
    <text evidence="2 9">Belongs to the DXR family.</text>
</comment>
<evidence type="ECO:0000313" key="14">
    <source>
        <dbReference type="Proteomes" id="UP000642488"/>
    </source>
</evidence>
<gene>
    <name evidence="9" type="primary">dxr</name>
    <name evidence="13" type="ORF">ILP92_09020</name>
</gene>
<comment type="cofactor">
    <cofactor evidence="9">
        <name>Mg(2+)</name>
        <dbReference type="ChEBI" id="CHEBI:18420"/>
    </cofactor>
    <cofactor evidence="9">
        <name>Mn(2+)</name>
        <dbReference type="ChEBI" id="CHEBI:29035"/>
    </cofactor>
</comment>
<accession>A0A934MCU7</accession>
<comment type="caution">
    <text evidence="13">The sequence shown here is derived from an EMBL/GenBank/DDBJ whole genome shotgun (WGS) entry which is preliminary data.</text>
</comment>
<dbReference type="InterPro" id="IPR013644">
    <property type="entry name" value="DXP_reductoisomerase_C"/>
</dbReference>
<feature type="binding site" evidence="9">
    <location>
        <position position="202"/>
    </location>
    <ligand>
        <name>NADPH</name>
        <dbReference type="ChEBI" id="CHEBI:57783"/>
    </ligand>
</feature>
<evidence type="ECO:0000256" key="7">
    <source>
        <dbReference type="ARBA" id="ARBA00023229"/>
    </source>
</evidence>
<feature type="binding site" evidence="9">
    <location>
        <position position="122"/>
    </location>
    <ligand>
        <name>1-deoxy-D-xylulose 5-phosphate</name>
        <dbReference type="ChEBI" id="CHEBI:57792"/>
    </ligand>
</feature>
<feature type="binding site" evidence="9">
    <location>
        <position position="36"/>
    </location>
    <ligand>
        <name>NADPH</name>
        <dbReference type="ChEBI" id="CHEBI:57783"/>
    </ligand>
</feature>
<feature type="domain" description="1-deoxy-D-xylulose 5-phosphate reductoisomerase C-terminal" evidence="11">
    <location>
        <begin position="143"/>
        <end position="226"/>
    </location>
</feature>
<dbReference type="EC" id="1.1.1.267" evidence="9"/>
<keyword evidence="4 9" id="KW-0521">NADP</keyword>
<dbReference type="Proteomes" id="UP000642488">
    <property type="component" value="Unassembled WGS sequence"/>
</dbReference>
<comment type="catalytic activity">
    <reaction evidence="8">
        <text>2-C-methyl-D-erythritol 4-phosphate + NADP(+) = 1-deoxy-D-xylulose 5-phosphate + NADPH + H(+)</text>
        <dbReference type="Rhea" id="RHEA:13717"/>
        <dbReference type="ChEBI" id="CHEBI:15378"/>
        <dbReference type="ChEBI" id="CHEBI:57783"/>
        <dbReference type="ChEBI" id="CHEBI:57792"/>
        <dbReference type="ChEBI" id="CHEBI:58262"/>
        <dbReference type="ChEBI" id="CHEBI:58349"/>
        <dbReference type="EC" id="1.1.1.267"/>
    </reaction>
    <physiologicalReaction direction="right-to-left" evidence="8">
        <dbReference type="Rhea" id="RHEA:13719"/>
    </physiologicalReaction>
</comment>
<feature type="binding site" evidence="9">
    <location>
        <position position="149"/>
    </location>
    <ligand>
        <name>Mn(2+)</name>
        <dbReference type="ChEBI" id="CHEBI:29035"/>
    </ligand>
</feature>
<evidence type="ECO:0000256" key="2">
    <source>
        <dbReference type="ARBA" id="ARBA00006825"/>
    </source>
</evidence>
<evidence type="ECO:0000256" key="9">
    <source>
        <dbReference type="HAMAP-Rule" id="MF_00183"/>
    </source>
</evidence>
<dbReference type="InterPro" id="IPR003821">
    <property type="entry name" value="DXP_reductoisomerase"/>
</dbReference>
<feature type="binding site" evidence="9">
    <location>
        <position position="149"/>
    </location>
    <ligand>
        <name>1-deoxy-D-xylulose 5-phosphate</name>
        <dbReference type="ChEBI" id="CHEBI:57792"/>
    </ligand>
</feature>
<evidence type="ECO:0000256" key="8">
    <source>
        <dbReference type="ARBA" id="ARBA00048543"/>
    </source>
</evidence>
<dbReference type="InterPro" id="IPR036169">
    <property type="entry name" value="DXPR_C_sf"/>
</dbReference>
<feature type="binding site" evidence="9">
    <location>
        <position position="148"/>
    </location>
    <ligand>
        <name>1-deoxy-D-xylulose 5-phosphate</name>
        <dbReference type="ChEBI" id="CHEBI:57792"/>
    </ligand>
</feature>
<feature type="domain" description="DXP reductoisomerase C-terminal" evidence="12">
    <location>
        <begin position="258"/>
        <end position="378"/>
    </location>
</feature>
<dbReference type="FunFam" id="3.40.50.720:FF:000045">
    <property type="entry name" value="1-deoxy-D-xylulose 5-phosphate reductoisomerase"/>
    <property type="match status" value="1"/>
</dbReference>
<feature type="domain" description="1-deoxy-D-xylulose 5-phosphate reductoisomerase N-terminal" evidence="10">
    <location>
        <begin position="4"/>
        <end position="129"/>
    </location>
</feature>
<evidence type="ECO:0000259" key="12">
    <source>
        <dbReference type="Pfam" id="PF13288"/>
    </source>
</evidence>
<feature type="binding site" evidence="9">
    <location>
        <position position="121"/>
    </location>
    <ligand>
        <name>NADPH</name>
        <dbReference type="ChEBI" id="CHEBI:57783"/>
    </ligand>
</feature>
<dbReference type="GO" id="GO:0030604">
    <property type="term" value="F:1-deoxy-D-xylulose-5-phosphate reductoisomerase activity"/>
    <property type="evidence" value="ECO:0007669"/>
    <property type="project" value="UniProtKB-UniRule"/>
</dbReference>
<keyword evidence="5 9" id="KW-0560">Oxidoreductase</keyword>
<keyword evidence="6 9" id="KW-0464">Manganese</keyword>
<keyword evidence="3 9" id="KW-0479">Metal-binding</keyword>
<dbReference type="SUPFAM" id="SSF55347">
    <property type="entry name" value="Glyceraldehyde-3-phosphate dehydrogenase-like, C-terminal domain"/>
    <property type="match status" value="1"/>
</dbReference>
<dbReference type="InterPro" id="IPR036291">
    <property type="entry name" value="NAD(P)-bd_dom_sf"/>
</dbReference>
<reference evidence="13" key="1">
    <citation type="submission" date="2020-12" db="EMBL/GenBank/DDBJ databases">
        <title>Bacterial taxonomy.</title>
        <authorList>
            <person name="Pan X."/>
        </authorList>
    </citation>
    <scope>NUCLEOTIDE SEQUENCE</scope>
    <source>
        <strain evidence="13">KCTC 52957</strain>
    </source>
</reference>
<dbReference type="PIRSF" id="PIRSF006205">
    <property type="entry name" value="Dxp_reductismrs"/>
    <property type="match status" value="1"/>
</dbReference>
<protein>
    <recommendedName>
        <fullName evidence="9">1-deoxy-D-xylulose 5-phosphate reductoisomerase</fullName>
        <shortName evidence="9">DXP reductoisomerase</shortName>
        <ecNumber evidence="9">1.1.1.267</ecNumber>
    </recommendedName>
    <alternativeName>
        <fullName evidence="9">1-deoxyxylulose-5-phosphate reductoisomerase</fullName>
    </alternativeName>
    <alternativeName>
        <fullName evidence="9">2-C-methyl-D-erythritol 4-phosphate synthase</fullName>
    </alternativeName>
</protein>
<evidence type="ECO:0000256" key="5">
    <source>
        <dbReference type="ARBA" id="ARBA00023002"/>
    </source>
</evidence>
<keyword evidence="9" id="KW-0460">Magnesium</keyword>
<feature type="binding site" evidence="9">
    <location>
        <position position="196"/>
    </location>
    <ligand>
        <name>1-deoxy-D-xylulose 5-phosphate</name>
        <dbReference type="ChEBI" id="CHEBI:57792"/>
    </ligand>
</feature>
<dbReference type="SUPFAM" id="SSF51735">
    <property type="entry name" value="NAD(P)-binding Rossmann-fold domains"/>
    <property type="match status" value="1"/>
</dbReference>
<feature type="binding site" evidence="9">
    <location>
        <position position="11"/>
    </location>
    <ligand>
        <name>NADPH</name>
        <dbReference type="ChEBI" id="CHEBI:57783"/>
    </ligand>
</feature>